<reference evidence="1" key="1">
    <citation type="submission" date="2020-04" db="EMBL/GenBank/DDBJ databases">
        <authorList>
            <person name="Alioto T."/>
            <person name="Alioto T."/>
            <person name="Gomez Garrido J."/>
        </authorList>
    </citation>
    <scope>NUCLEOTIDE SEQUENCE</scope>
    <source>
        <strain evidence="1">A484AB</strain>
    </source>
</reference>
<dbReference type="SUPFAM" id="SSF56349">
    <property type="entry name" value="DNA breaking-rejoining enzymes"/>
    <property type="match status" value="1"/>
</dbReference>
<keyword evidence="2" id="KW-1185">Reference proteome</keyword>
<proteinExistence type="predicted"/>
<protein>
    <submittedName>
        <fullName evidence="1">Retrovirus-related Pol poly from transposon 412</fullName>
    </submittedName>
</protein>
<dbReference type="Gene3D" id="1.10.150.130">
    <property type="match status" value="1"/>
</dbReference>
<dbReference type="GO" id="GO:0003677">
    <property type="term" value="F:DNA binding"/>
    <property type="evidence" value="ECO:0007669"/>
    <property type="project" value="InterPro"/>
</dbReference>
<dbReference type="InterPro" id="IPR010998">
    <property type="entry name" value="Integrase_recombinase_N"/>
</dbReference>
<dbReference type="PANTHER" id="PTHR34605:SF3">
    <property type="entry name" value="P CELL-TYPE AGGLUTINATION PROTEIN MAP4-LIKE-RELATED"/>
    <property type="match status" value="1"/>
</dbReference>
<dbReference type="PANTHER" id="PTHR34605">
    <property type="entry name" value="PHAGE_INTEGRASE DOMAIN-CONTAINING PROTEIN"/>
    <property type="match status" value="1"/>
</dbReference>
<evidence type="ECO:0000313" key="2">
    <source>
        <dbReference type="Proteomes" id="UP001152795"/>
    </source>
</evidence>
<dbReference type="InterPro" id="IPR013762">
    <property type="entry name" value="Integrase-like_cat_sf"/>
</dbReference>
<accession>A0A6S7GGH5</accession>
<dbReference type="Gene3D" id="1.10.443.10">
    <property type="entry name" value="Intergrase catalytic core"/>
    <property type="match status" value="1"/>
</dbReference>
<dbReference type="GO" id="GO:0015074">
    <property type="term" value="P:DNA integration"/>
    <property type="evidence" value="ECO:0007669"/>
    <property type="project" value="InterPro"/>
</dbReference>
<dbReference type="Proteomes" id="UP001152795">
    <property type="component" value="Unassembled WGS sequence"/>
</dbReference>
<evidence type="ECO:0000313" key="1">
    <source>
        <dbReference type="EMBL" id="CAB3984330.1"/>
    </source>
</evidence>
<sequence>MSAPLVSSPRITSLASGALSEICPRRLVTVSSDASGVSSCGPSFRSTPPSNPTVAVVAPGPACLINQCFGFLAQGLGPSTRRGQRAYFQFCSTFDLPSFPSSEWLLILFATWLAQTRNLAPSSVSSYIAAVRSWDIDLGTPDPTRGATRLARLLRGIRRSRSSPALTRLPVTNRLMDVLQSALSAPGFDHVMFWAACCTAFFGFLRVSEFTCPGVYGPSRHLSLSDIHWDAGGHYRLFLKTSKTDPFHQGCTILIGPSGHQICPVAALSRYLAIRGSFPGPLFLCVTGAPLAPSVVKAWLRFILKAAGVPGNYSSHSLRIGAATSAALAGVPDHVIKILGPALEGAPAALEGAPAALEGAPTALEGAPAALEGGVGEANSRHH</sequence>
<dbReference type="OrthoDB" id="9048622at2759"/>
<dbReference type="EMBL" id="CACRXK020000723">
    <property type="protein sequence ID" value="CAB3984330.1"/>
    <property type="molecule type" value="Genomic_DNA"/>
</dbReference>
<name>A0A6S7GGH5_PARCT</name>
<dbReference type="InterPro" id="IPR052925">
    <property type="entry name" value="Phage_Integrase-like_Recomb"/>
</dbReference>
<organism evidence="1 2">
    <name type="scientific">Paramuricea clavata</name>
    <name type="common">Red gorgonian</name>
    <name type="synonym">Violescent sea-whip</name>
    <dbReference type="NCBI Taxonomy" id="317549"/>
    <lineage>
        <taxon>Eukaryota</taxon>
        <taxon>Metazoa</taxon>
        <taxon>Cnidaria</taxon>
        <taxon>Anthozoa</taxon>
        <taxon>Octocorallia</taxon>
        <taxon>Malacalcyonacea</taxon>
        <taxon>Plexauridae</taxon>
        <taxon>Paramuricea</taxon>
    </lineage>
</organism>
<dbReference type="InterPro" id="IPR011010">
    <property type="entry name" value="DNA_brk_join_enz"/>
</dbReference>
<dbReference type="AlphaFoldDB" id="A0A6S7GGH5"/>
<comment type="caution">
    <text evidence="1">The sequence shown here is derived from an EMBL/GenBank/DDBJ whole genome shotgun (WGS) entry which is preliminary data.</text>
</comment>
<dbReference type="GO" id="GO:0006310">
    <property type="term" value="P:DNA recombination"/>
    <property type="evidence" value="ECO:0007669"/>
    <property type="project" value="InterPro"/>
</dbReference>
<dbReference type="SUPFAM" id="SSF47823">
    <property type="entry name" value="lambda integrase-like, N-terminal domain"/>
    <property type="match status" value="1"/>
</dbReference>
<gene>
    <name evidence="1" type="ORF">PACLA_8A080289</name>
</gene>